<feature type="compositionally biased region" description="Low complexity" evidence="1">
    <location>
        <begin position="64"/>
        <end position="75"/>
    </location>
</feature>
<name>A0A1I1U8N9_9GAMM</name>
<keyword evidence="3" id="KW-1185">Reference proteome</keyword>
<dbReference type="AlphaFoldDB" id="A0A1I1U8N9"/>
<evidence type="ECO:0000313" key="2">
    <source>
        <dbReference type="EMBL" id="SFD67231.1"/>
    </source>
</evidence>
<feature type="region of interest" description="Disordered" evidence="1">
    <location>
        <begin position="59"/>
        <end position="82"/>
    </location>
</feature>
<organism evidence="2 3">
    <name type="scientific">Thiohalospira halophila DSM 15071</name>
    <dbReference type="NCBI Taxonomy" id="1123397"/>
    <lineage>
        <taxon>Bacteria</taxon>
        <taxon>Pseudomonadati</taxon>
        <taxon>Pseudomonadota</taxon>
        <taxon>Gammaproteobacteria</taxon>
        <taxon>Thiohalospirales</taxon>
        <taxon>Thiohalospiraceae</taxon>
        <taxon>Thiohalospira</taxon>
    </lineage>
</organism>
<protein>
    <recommendedName>
        <fullName evidence="4">ACT domain-containing protein</fullName>
    </recommendedName>
</protein>
<dbReference type="EMBL" id="FOMJ01000007">
    <property type="protein sequence ID" value="SFD67231.1"/>
    <property type="molecule type" value="Genomic_DNA"/>
</dbReference>
<evidence type="ECO:0000256" key="1">
    <source>
        <dbReference type="SAM" id="MobiDB-lite"/>
    </source>
</evidence>
<evidence type="ECO:0008006" key="4">
    <source>
        <dbReference type="Google" id="ProtNLM"/>
    </source>
</evidence>
<gene>
    <name evidence="2" type="ORF">SAMN05660831_02070</name>
</gene>
<accession>A0A1I1U8N9</accession>
<reference evidence="2 3" key="1">
    <citation type="submission" date="2016-10" db="EMBL/GenBank/DDBJ databases">
        <authorList>
            <person name="de Groot N.N."/>
        </authorList>
    </citation>
    <scope>NUCLEOTIDE SEQUENCE [LARGE SCALE GENOMIC DNA]</scope>
    <source>
        <strain evidence="2 3">HL3</strain>
    </source>
</reference>
<sequence>MTRVDVVTKRPAGEIIGALEESGVRVEAVSARAAGGGCHRYTLSLQAPHDHRMTELQRTVTESGGRLLGTVTGGRARAGNGQVVPMPRRRRQYVGAQLEDGPGPDGGVA</sequence>
<dbReference type="Proteomes" id="UP000198611">
    <property type="component" value="Unassembled WGS sequence"/>
</dbReference>
<dbReference type="STRING" id="1123397.SAMN05660831_02070"/>
<dbReference type="RefSeq" id="WP_093428703.1">
    <property type="nucleotide sequence ID" value="NZ_FOMJ01000007.1"/>
</dbReference>
<proteinExistence type="predicted"/>
<evidence type="ECO:0000313" key="3">
    <source>
        <dbReference type="Proteomes" id="UP000198611"/>
    </source>
</evidence>